<feature type="transmembrane region" description="Helical" evidence="5">
    <location>
        <begin position="147"/>
        <end position="168"/>
    </location>
</feature>
<dbReference type="GO" id="GO:0022857">
    <property type="term" value="F:transmembrane transporter activity"/>
    <property type="evidence" value="ECO:0007669"/>
    <property type="project" value="InterPro"/>
</dbReference>
<dbReference type="EMBL" id="CABO01000049">
    <property type="protein sequence ID" value="CBI03098.1"/>
    <property type="molecule type" value="Genomic_DNA"/>
</dbReference>
<accession>E6Q7C3</accession>
<name>E6Q7C3_9ZZZZ</name>
<dbReference type="InterPro" id="IPR036259">
    <property type="entry name" value="MFS_trans_sf"/>
</dbReference>
<evidence type="ECO:0000256" key="5">
    <source>
        <dbReference type="SAM" id="Phobius"/>
    </source>
</evidence>
<keyword evidence="3 5" id="KW-1133">Transmembrane helix</keyword>
<dbReference type="SUPFAM" id="SSF103473">
    <property type="entry name" value="MFS general substrate transporter"/>
    <property type="match status" value="1"/>
</dbReference>
<protein>
    <submittedName>
        <fullName evidence="7">Putative efflux transporter</fullName>
    </submittedName>
</protein>
<organism evidence="7">
    <name type="scientific">mine drainage metagenome</name>
    <dbReference type="NCBI Taxonomy" id="410659"/>
    <lineage>
        <taxon>unclassified sequences</taxon>
        <taxon>metagenomes</taxon>
        <taxon>ecological metagenomes</taxon>
    </lineage>
</organism>
<dbReference type="InterPro" id="IPR011701">
    <property type="entry name" value="MFS"/>
</dbReference>
<feature type="transmembrane region" description="Helical" evidence="5">
    <location>
        <begin position="255"/>
        <end position="274"/>
    </location>
</feature>
<evidence type="ECO:0000256" key="4">
    <source>
        <dbReference type="ARBA" id="ARBA00023136"/>
    </source>
</evidence>
<keyword evidence="2 5" id="KW-0812">Transmembrane</keyword>
<feature type="transmembrane region" description="Helical" evidence="5">
    <location>
        <begin position="311"/>
        <end position="334"/>
    </location>
</feature>
<dbReference type="AlphaFoldDB" id="E6Q7C3"/>
<feature type="transmembrane region" description="Helical" evidence="5">
    <location>
        <begin position="378"/>
        <end position="396"/>
    </location>
</feature>
<dbReference type="Pfam" id="PF07690">
    <property type="entry name" value="MFS_1"/>
    <property type="match status" value="1"/>
</dbReference>
<feature type="transmembrane region" description="Helical" evidence="5">
    <location>
        <begin position="110"/>
        <end position="126"/>
    </location>
</feature>
<dbReference type="PROSITE" id="PS50850">
    <property type="entry name" value="MFS"/>
    <property type="match status" value="1"/>
</dbReference>
<dbReference type="PANTHER" id="PTHR43129:SF1">
    <property type="entry name" value="FOSMIDOMYCIN RESISTANCE PROTEIN"/>
    <property type="match status" value="1"/>
</dbReference>
<dbReference type="InterPro" id="IPR020846">
    <property type="entry name" value="MFS_dom"/>
</dbReference>
<comment type="caution">
    <text evidence="7">The sequence shown here is derived from an EMBL/GenBank/DDBJ whole genome shotgun (WGS) entry which is preliminary data.</text>
</comment>
<evidence type="ECO:0000259" key="6">
    <source>
        <dbReference type="PROSITE" id="PS50850"/>
    </source>
</evidence>
<feature type="transmembrane region" description="Helical" evidence="5">
    <location>
        <begin position="286"/>
        <end position="305"/>
    </location>
</feature>
<gene>
    <name evidence="7" type="primary">yfnC</name>
    <name evidence="7" type="ORF">CARN4_2754</name>
</gene>
<comment type="subcellular location">
    <subcellularLocation>
        <location evidence="1">Membrane</location>
        <topology evidence="1">Multi-pass membrane protein</topology>
    </subcellularLocation>
</comment>
<dbReference type="PROSITE" id="PS00216">
    <property type="entry name" value="SUGAR_TRANSPORT_1"/>
    <property type="match status" value="1"/>
</dbReference>
<dbReference type="GO" id="GO:0005886">
    <property type="term" value="C:plasma membrane"/>
    <property type="evidence" value="ECO:0007669"/>
    <property type="project" value="TreeGrafter"/>
</dbReference>
<feature type="transmembrane region" description="Helical" evidence="5">
    <location>
        <begin position="86"/>
        <end position="104"/>
    </location>
</feature>
<evidence type="ECO:0000256" key="2">
    <source>
        <dbReference type="ARBA" id="ARBA00022692"/>
    </source>
</evidence>
<sequence length="406" mass="42030">MGVSSEALPFPVADAGIDRRGISLLSIAHIVNDANQSAIPAMIPWLMSHRGLNLATAATLVLAMNLSSSVVQPFFGHWSDRRSMPWIIPAALVLACSGTAAIGLAHSLPMMWLAALIAGIGTAAFHPESSRFANFFAGAKRATGVSIFTLGGYLGFAVGPILTTPLILHFGLEGTAFLAIPGVVMATILLFSQQHFHATRARANRAVKAGPTMPDDWRAFGALVAVVVLRSTTFFAGVTFLPVFAIAVAHASKTGGSIVLAAMLLVGSLGTMWGGRLADRFGRRRIIAISMFGTLVGASALAWVGTFAPQLSYVVLAASFFGLAVGLSAGVIVVLGQEYLPNRIGVASGVTLGLAVTIGGLAQPLFGAIGDRFGSVPIFESVAIFALLALAGTVLLPRKKLVASEG</sequence>
<keyword evidence="4 5" id="KW-0472">Membrane</keyword>
<dbReference type="CDD" id="cd17478">
    <property type="entry name" value="MFS_FsR"/>
    <property type="match status" value="1"/>
</dbReference>
<evidence type="ECO:0000256" key="1">
    <source>
        <dbReference type="ARBA" id="ARBA00004141"/>
    </source>
</evidence>
<dbReference type="InterPro" id="IPR005829">
    <property type="entry name" value="Sugar_transporter_CS"/>
</dbReference>
<feature type="transmembrane region" description="Helical" evidence="5">
    <location>
        <begin position="174"/>
        <end position="192"/>
    </location>
</feature>
<feature type="domain" description="Major facilitator superfamily (MFS) profile" evidence="6">
    <location>
        <begin position="21"/>
        <end position="401"/>
    </location>
</feature>
<feature type="transmembrane region" description="Helical" evidence="5">
    <location>
        <begin position="220"/>
        <end position="249"/>
    </location>
</feature>
<reference evidence="7" key="1">
    <citation type="submission" date="2009-10" db="EMBL/GenBank/DDBJ databases">
        <title>Diversity of trophic interactions inside an arsenic-rich microbial ecosystem.</title>
        <authorList>
            <person name="Bertin P.N."/>
            <person name="Heinrich-Salmeron A."/>
            <person name="Pelletier E."/>
            <person name="Goulhen-Chollet F."/>
            <person name="Arsene-Ploetze F."/>
            <person name="Gallien S."/>
            <person name="Calteau A."/>
            <person name="Vallenet D."/>
            <person name="Casiot C."/>
            <person name="Chane-Woon-Ming B."/>
            <person name="Giloteaux L."/>
            <person name="Barakat M."/>
            <person name="Bonnefoy V."/>
            <person name="Bruneel O."/>
            <person name="Chandler M."/>
            <person name="Cleiss J."/>
            <person name="Duran R."/>
            <person name="Elbaz-Poulichet F."/>
            <person name="Fonknechten N."/>
            <person name="Lauga B."/>
            <person name="Mornico D."/>
            <person name="Ortet P."/>
            <person name="Schaeffer C."/>
            <person name="Siguier P."/>
            <person name="Alexander Thil Smith A."/>
            <person name="Van Dorsselaer A."/>
            <person name="Weissenbach J."/>
            <person name="Medigue C."/>
            <person name="Le Paslier D."/>
        </authorList>
    </citation>
    <scope>NUCLEOTIDE SEQUENCE</scope>
</reference>
<dbReference type="PANTHER" id="PTHR43129">
    <property type="entry name" value="FOSMIDOMYCIN RESISTANCE PROTEIN"/>
    <property type="match status" value="1"/>
</dbReference>
<proteinExistence type="predicted"/>
<feature type="transmembrane region" description="Helical" evidence="5">
    <location>
        <begin position="54"/>
        <end position="74"/>
    </location>
</feature>
<evidence type="ECO:0000256" key="3">
    <source>
        <dbReference type="ARBA" id="ARBA00022989"/>
    </source>
</evidence>
<evidence type="ECO:0000313" key="7">
    <source>
        <dbReference type="EMBL" id="CBI03098.1"/>
    </source>
</evidence>
<dbReference type="Gene3D" id="1.20.1250.20">
    <property type="entry name" value="MFS general substrate transporter like domains"/>
    <property type="match status" value="2"/>
</dbReference>
<feature type="transmembrane region" description="Helical" evidence="5">
    <location>
        <begin position="346"/>
        <end position="366"/>
    </location>
</feature>